<proteinExistence type="predicted"/>
<evidence type="ECO:0000313" key="1">
    <source>
        <dbReference type="EMBL" id="CAG8763509.1"/>
    </source>
</evidence>
<protein>
    <submittedName>
        <fullName evidence="1">16806_t:CDS:1</fullName>
    </submittedName>
</protein>
<keyword evidence="2" id="KW-1185">Reference proteome</keyword>
<sequence length="96" mass="11431">MNKPNLPEDPKHIIGMGLAIPIKNSKTLVIIARHTTEKIMNHQGCPQIPITEYSKLNNILEWFREKYEYERISPYILELLDQPDPDWDIYKYDDLY</sequence>
<comment type="caution">
    <text evidence="1">The sequence shown here is derived from an EMBL/GenBank/DDBJ whole genome shotgun (WGS) entry which is preliminary data.</text>
</comment>
<reference evidence="1 2" key="1">
    <citation type="submission" date="2021-06" db="EMBL/GenBank/DDBJ databases">
        <authorList>
            <person name="Kallberg Y."/>
            <person name="Tangrot J."/>
            <person name="Rosling A."/>
        </authorList>
    </citation>
    <scope>NUCLEOTIDE SEQUENCE [LARGE SCALE GENOMIC DNA]</scope>
    <source>
        <strain evidence="1 2">120-4 pot B 10/14</strain>
    </source>
</reference>
<name>A0ABN7VG19_GIGMA</name>
<gene>
    <name evidence="1" type="ORF">GMARGA_LOCUS17749</name>
</gene>
<dbReference type="EMBL" id="CAJVQB010013647">
    <property type="protein sequence ID" value="CAG8763509.1"/>
    <property type="molecule type" value="Genomic_DNA"/>
</dbReference>
<accession>A0ABN7VG19</accession>
<organism evidence="1 2">
    <name type="scientific">Gigaspora margarita</name>
    <dbReference type="NCBI Taxonomy" id="4874"/>
    <lineage>
        <taxon>Eukaryota</taxon>
        <taxon>Fungi</taxon>
        <taxon>Fungi incertae sedis</taxon>
        <taxon>Mucoromycota</taxon>
        <taxon>Glomeromycotina</taxon>
        <taxon>Glomeromycetes</taxon>
        <taxon>Diversisporales</taxon>
        <taxon>Gigasporaceae</taxon>
        <taxon>Gigaspora</taxon>
    </lineage>
</organism>
<dbReference type="Proteomes" id="UP000789901">
    <property type="component" value="Unassembled WGS sequence"/>
</dbReference>
<evidence type="ECO:0000313" key="2">
    <source>
        <dbReference type="Proteomes" id="UP000789901"/>
    </source>
</evidence>